<dbReference type="InterPro" id="IPR036513">
    <property type="entry name" value="STAS_dom_sf"/>
</dbReference>
<reference evidence="3" key="1">
    <citation type="journal article" date="2019" name="Int. J. Syst. Evol. Microbiol.">
        <title>The Global Catalogue of Microorganisms (GCM) 10K type strain sequencing project: providing services to taxonomists for standard genome sequencing and annotation.</title>
        <authorList>
            <consortium name="The Broad Institute Genomics Platform"/>
            <consortium name="The Broad Institute Genome Sequencing Center for Infectious Disease"/>
            <person name="Wu L."/>
            <person name="Ma J."/>
        </authorList>
    </citation>
    <scope>NUCLEOTIDE SEQUENCE [LARGE SCALE GENOMIC DNA]</scope>
    <source>
        <strain evidence="3">JCM 17452</strain>
    </source>
</reference>
<evidence type="ECO:0000313" key="2">
    <source>
        <dbReference type="EMBL" id="GAA4270086.1"/>
    </source>
</evidence>
<keyword evidence="3" id="KW-1185">Reference proteome</keyword>
<dbReference type="RefSeq" id="WP_139002464.1">
    <property type="nucleotide sequence ID" value="NZ_BAABAV010000002.1"/>
</dbReference>
<evidence type="ECO:0000259" key="1">
    <source>
        <dbReference type="PROSITE" id="PS50801"/>
    </source>
</evidence>
<dbReference type="SUPFAM" id="SSF52091">
    <property type="entry name" value="SpoIIaa-like"/>
    <property type="match status" value="1"/>
</dbReference>
<sequence length="94" mass="10825">MSLKITENNGVYFLRGNLNALTSNFLLKHIELLKELGHGITINIDFVNEIDAFGMLTLRNLYKSTLRRNQNFWITGNGCKEIYQDFVSSGLEKR</sequence>
<protein>
    <recommendedName>
        <fullName evidence="1">STAS domain-containing protein</fullName>
    </recommendedName>
</protein>
<accession>A0ABP8EDB2</accession>
<dbReference type="InterPro" id="IPR002645">
    <property type="entry name" value="STAS_dom"/>
</dbReference>
<gene>
    <name evidence="2" type="ORF">GCM10022257_21870</name>
</gene>
<proteinExistence type="predicted"/>
<organism evidence="2 3">
    <name type="scientific">Hyunsoonleella aestuarii</name>
    <dbReference type="NCBI Taxonomy" id="912802"/>
    <lineage>
        <taxon>Bacteria</taxon>
        <taxon>Pseudomonadati</taxon>
        <taxon>Bacteroidota</taxon>
        <taxon>Flavobacteriia</taxon>
        <taxon>Flavobacteriales</taxon>
        <taxon>Flavobacteriaceae</taxon>
    </lineage>
</organism>
<name>A0ABP8EDB2_9FLAO</name>
<evidence type="ECO:0000313" key="3">
    <source>
        <dbReference type="Proteomes" id="UP001500027"/>
    </source>
</evidence>
<dbReference type="EMBL" id="BAABAV010000002">
    <property type="protein sequence ID" value="GAA4270086.1"/>
    <property type="molecule type" value="Genomic_DNA"/>
</dbReference>
<dbReference type="Proteomes" id="UP001500027">
    <property type="component" value="Unassembled WGS sequence"/>
</dbReference>
<feature type="domain" description="STAS" evidence="1">
    <location>
        <begin position="1"/>
        <end position="94"/>
    </location>
</feature>
<dbReference type="Pfam" id="PF01740">
    <property type="entry name" value="STAS"/>
    <property type="match status" value="1"/>
</dbReference>
<dbReference type="PROSITE" id="PS50801">
    <property type="entry name" value="STAS"/>
    <property type="match status" value="1"/>
</dbReference>
<comment type="caution">
    <text evidence="2">The sequence shown here is derived from an EMBL/GenBank/DDBJ whole genome shotgun (WGS) entry which is preliminary data.</text>
</comment>